<keyword evidence="1" id="KW-0812">Transmembrane</keyword>
<dbReference type="Gene3D" id="3.20.20.100">
    <property type="entry name" value="NADP-dependent oxidoreductase domain"/>
    <property type="match status" value="1"/>
</dbReference>
<dbReference type="Pfam" id="PF00248">
    <property type="entry name" value="Aldo_ket_red"/>
    <property type="match status" value="1"/>
</dbReference>
<feature type="domain" description="NADP-dependent oxidoreductase" evidence="2">
    <location>
        <begin position="167"/>
        <end position="417"/>
    </location>
</feature>
<gene>
    <name evidence="3" type="ORF">M427DRAFT_272620</name>
</gene>
<organism evidence="3 4">
    <name type="scientific">Gonapodya prolifera (strain JEL478)</name>
    <name type="common">Monoblepharis prolifera</name>
    <dbReference type="NCBI Taxonomy" id="1344416"/>
    <lineage>
        <taxon>Eukaryota</taxon>
        <taxon>Fungi</taxon>
        <taxon>Fungi incertae sedis</taxon>
        <taxon>Chytridiomycota</taxon>
        <taxon>Chytridiomycota incertae sedis</taxon>
        <taxon>Monoblepharidomycetes</taxon>
        <taxon>Monoblepharidales</taxon>
        <taxon>Gonapodyaceae</taxon>
        <taxon>Gonapodya</taxon>
    </lineage>
</organism>
<dbReference type="InterPro" id="IPR036812">
    <property type="entry name" value="NAD(P)_OxRdtase_dom_sf"/>
</dbReference>
<evidence type="ECO:0000256" key="1">
    <source>
        <dbReference type="SAM" id="Phobius"/>
    </source>
</evidence>
<evidence type="ECO:0000313" key="4">
    <source>
        <dbReference type="Proteomes" id="UP000070544"/>
    </source>
</evidence>
<keyword evidence="4" id="KW-1185">Reference proteome</keyword>
<keyword evidence="1" id="KW-0472">Membrane</keyword>
<dbReference type="CDD" id="cd19071">
    <property type="entry name" value="AKR_AKR1-5-like"/>
    <property type="match status" value="1"/>
</dbReference>
<dbReference type="PRINTS" id="PR00069">
    <property type="entry name" value="ALDKETRDTASE"/>
</dbReference>
<dbReference type="PANTHER" id="PTHR43827">
    <property type="entry name" value="2,5-DIKETO-D-GLUCONIC ACID REDUCTASE"/>
    <property type="match status" value="1"/>
</dbReference>
<dbReference type="InterPro" id="IPR023210">
    <property type="entry name" value="NADP_OxRdtase_dom"/>
</dbReference>
<dbReference type="InterPro" id="IPR020471">
    <property type="entry name" value="AKR"/>
</dbReference>
<dbReference type="SUPFAM" id="SSF51430">
    <property type="entry name" value="NAD(P)-linked oxidoreductase"/>
    <property type="match status" value="1"/>
</dbReference>
<reference evidence="3 4" key="1">
    <citation type="journal article" date="2015" name="Genome Biol. Evol.">
        <title>Phylogenomic analyses indicate that early fungi evolved digesting cell walls of algal ancestors of land plants.</title>
        <authorList>
            <person name="Chang Y."/>
            <person name="Wang S."/>
            <person name="Sekimoto S."/>
            <person name="Aerts A.L."/>
            <person name="Choi C."/>
            <person name="Clum A."/>
            <person name="LaButti K.M."/>
            <person name="Lindquist E.A."/>
            <person name="Yee Ngan C."/>
            <person name="Ohm R.A."/>
            <person name="Salamov A.A."/>
            <person name="Grigoriev I.V."/>
            <person name="Spatafora J.W."/>
            <person name="Berbee M.L."/>
        </authorList>
    </citation>
    <scope>NUCLEOTIDE SEQUENCE [LARGE SCALE GENOMIC DNA]</scope>
    <source>
        <strain evidence="3 4">JEL478</strain>
    </source>
</reference>
<evidence type="ECO:0000259" key="2">
    <source>
        <dbReference type="Pfam" id="PF00248"/>
    </source>
</evidence>
<dbReference type="GO" id="GO:0016491">
    <property type="term" value="F:oxidoreductase activity"/>
    <property type="evidence" value="ECO:0007669"/>
    <property type="project" value="InterPro"/>
</dbReference>
<proteinExistence type="predicted"/>
<protein>
    <recommendedName>
        <fullName evidence="2">NADP-dependent oxidoreductase domain-containing protein</fullName>
    </recommendedName>
</protein>
<dbReference type="OrthoDB" id="416253at2759"/>
<dbReference type="PANTHER" id="PTHR43827:SF8">
    <property type="entry name" value="ALDO_KETO REDUCTASE FAMILY PROTEIN"/>
    <property type="match status" value="1"/>
</dbReference>
<keyword evidence="1" id="KW-1133">Transmembrane helix</keyword>
<dbReference type="PROSITE" id="PS00062">
    <property type="entry name" value="ALDOKETO_REDUCTASE_2"/>
    <property type="match status" value="1"/>
</dbReference>
<sequence>MGDWGWCGSTVKRENSHSRAVLEEEGGSTGLNEADSEVMADARFGNGWIKQMAEWRGEEGIPKTRSENGTGVRTISQKLALLGVGHLVGDWSRKADGSPEEDLDLLKHTQGKCLSNLFLKPPILSQMPGGARVLYIAIFVIGVFAWYYLQKPSQTRALSNGVQIPLIGFGTAALRNPKESISRALESGYRLLDTASDTGPWYRTESVIGELLANRRQKVFLTSKVHPQDLGAVATLHSFEKSLKNLRTDYLDMLLLHYPRCWGDMCSRPSEGTWKDAWKVLEREYKKGRIRAIGVSNFNVWEMDELISWASVKPHLVQTHVHLFHQPWDLVDLCRKHGVLVQAYSSLQDYNRVMNVSAVVDIASKRGKTVPQIVLRFLLDNDVLVVPRSDNVTHITENFNVLDFRLSEDEVASLRNVVP</sequence>
<accession>A0A139AXU7</accession>
<name>A0A139AXU7_GONPJ</name>
<dbReference type="EMBL" id="KQ965732">
    <property type="protein sequence ID" value="KXS21527.1"/>
    <property type="molecule type" value="Genomic_DNA"/>
</dbReference>
<dbReference type="Proteomes" id="UP000070544">
    <property type="component" value="Unassembled WGS sequence"/>
</dbReference>
<feature type="transmembrane region" description="Helical" evidence="1">
    <location>
        <begin position="133"/>
        <end position="149"/>
    </location>
</feature>
<dbReference type="AlphaFoldDB" id="A0A139AXU7"/>
<dbReference type="InterPro" id="IPR018170">
    <property type="entry name" value="Aldo/ket_reductase_CS"/>
</dbReference>
<dbReference type="STRING" id="1344416.A0A139AXU7"/>
<evidence type="ECO:0000313" key="3">
    <source>
        <dbReference type="EMBL" id="KXS21527.1"/>
    </source>
</evidence>